<dbReference type="InterPro" id="IPR005939">
    <property type="entry name" value="BLH_phosphatase-like"/>
</dbReference>
<evidence type="ECO:0000256" key="6">
    <source>
        <dbReference type="ARBA" id="ARBA00023002"/>
    </source>
</evidence>
<gene>
    <name evidence="9" type="ORF">DKT75_19145</name>
</gene>
<dbReference type="InterPro" id="IPR036188">
    <property type="entry name" value="FAD/NAD-bd_sf"/>
</dbReference>
<feature type="domain" description="FAD/NAD(P)-binding" evidence="8">
    <location>
        <begin position="124"/>
        <end position="244"/>
    </location>
</feature>
<keyword evidence="2" id="KW-0285">Flavoprotein</keyword>
<evidence type="ECO:0000259" key="8">
    <source>
        <dbReference type="Pfam" id="PF07992"/>
    </source>
</evidence>
<dbReference type="EMBL" id="QGKL01000042">
    <property type="protein sequence ID" value="PWQ93727.1"/>
    <property type="molecule type" value="Genomic_DNA"/>
</dbReference>
<proteinExistence type="predicted"/>
<feature type="domain" description="Beta-lactamase hydrolase-like protein phosphatase-like" evidence="7">
    <location>
        <begin position="7"/>
        <end position="99"/>
    </location>
</feature>
<keyword evidence="6" id="KW-0560">Oxidoreductase</keyword>
<dbReference type="GO" id="GO:0070221">
    <property type="term" value="P:sulfide oxidation, using sulfide:quinone oxidoreductase"/>
    <property type="evidence" value="ECO:0007669"/>
    <property type="project" value="TreeGrafter"/>
</dbReference>
<keyword evidence="3" id="KW-0874">Quinone</keyword>
<evidence type="ECO:0000313" key="10">
    <source>
        <dbReference type="Proteomes" id="UP000245506"/>
    </source>
</evidence>
<dbReference type="PRINTS" id="PR00469">
    <property type="entry name" value="PNDRDTASEII"/>
</dbReference>
<keyword evidence="5" id="KW-0809">Transit peptide</keyword>
<reference evidence="9 10" key="1">
    <citation type="submission" date="2018-05" db="EMBL/GenBank/DDBJ databases">
        <title>Leucothrix arctica sp. nov., isolated from Arctic seawater.</title>
        <authorList>
            <person name="Choi A."/>
            <person name="Baek K."/>
        </authorList>
    </citation>
    <scope>NUCLEOTIDE SEQUENCE [LARGE SCALE GENOMIC DNA]</scope>
    <source>
        <strain evidence="9 10">IMCC9719</strain>
    </source>
</reference>
<comment type="caution">
    <text evidence="9">The sequence shown here is derived from an EMBL/GenBank/DDBJ whole genome shotgun (WGS) entry which is preliminary data.</text>
</comment>
<accession>A0A317C5Y2</accession>
<dbReference type="Pfam" id="PF07992">
    <property type="entry name" value="Pyr_redox_2"/>
    <property type="match status" value="1"/>
</dbReference>
<dbReference type="PANTHER" id="PTHR10632:SF2">
    <property type="entry name" value="SULFIDE:QUINONE OXIDOREDUCTASE, MITOCHONDRIAL"/>
    <property type="match status" value="1"/>
</dbReference>
<dbReference type="GO" id="GO:0016787">
    <property type="term" value="F:hydrolase activity"/>
    <property type="evidence" value="ECO:0007669"/>
    <property type="project" value="InterPro"/>
</dbReference>
<dbReference type="Gene3D" id="3.90.190.10">
    <property type="entry name" value="Protein tyrosine phosphatase superfamily"/>
    <property type="match status" value="1"/>
</dbReference>
<sequence>MNMKVENDQLSISGQINVDALAGLKEQGVEVLICNRPDGEEADQPSFEEIKAAAAEIGIEAHHIPYAPGAFTDADRKNFAAVLDGGKRTHAYCRTGGRVGGIVKAIEDAKSATDTKSDSGSESYDVVIIGAGSAGISTAASLHKRNASASIALIDPSEDHYYQPGWTMVGGGVFGAETTHKKMQDVIPSFTKWIKDSVALFNPAENTVTLTSGKVVSYKHLVVAPGLKLNWAGIEGLEETLGKNGVTSNYQFGLASYTWKLVQELKGGKALFTQPPMPIKCAGAPQKALYLSASEWFSSGRLKDIDISFYNAGGVLFGVADYVPALMEYMDKYKVDLQFNNTLFKIDGESKTAWFKTKNDAGEETIVESKFDMIHVCPPQCAPDFISSSELADAAGWLDVDPASLQHKKFPNVWGAGDVMNTTNAKTMAAARKQAPVVAQNITEAMAGKSGTAAYDGYGSCPLTVEKGKVVLAEFTYGGKVNPTFPDWVNDGTKPTKLAWTLKANVLPTIYWNAMLKGHEWFAGPK</sequence>
<evidence type="ECO:0000256" key="5">
    <source>
        <dbReference type="ARBA" id="ARBA00022946"/>
    </source>
</evidence>
<dbReference type="RefSeq" id="WP_109825826.1">
    <property type="nucleotide sequence ID" value="NZ_QGKL01000042.1"/>
</dbReference>
<dbReference type="OrthoDB" id="9781621at2"/>
<evidence type="ECO:0000256" key="1">
    <source>
        <dbReference type="ARBA" id="ARBA00001974"/>
    </source>
</evidence>
<dbReference type="GO" id="GO:0070224">
    <property type="term" value="F:sulfide:quinone oxidoreductase activity"/>
    <property type="evidence" value="ECO:0007669"/>
    <property type="project" value="TreeGrafter"/>
</dbReference>
<dbReference type="Proteomes" id="UP000245506">
    <property type="component" value="Unassembled WGS sequence"/>
</dbReference>
<dbReference type="GO" id="GO:0071949">
    <property type="term" value="F:FAD binding"/>
    <property type="evidence" value="ECO:0007669"/>
    <property type="project" value="TreeGrafter"/>
</dbReference>
<dbReference type="GO" id="GO:0048038">
    <property type="term" value="F:quinone binding"/>
    <property type="evidence" value="ECO:0007669"/>
    <property type="project" value="UniProtKB-KW"/>
</dbReference>
<dbReference type="Gene3D" id="3.50.50.60">
    <property type="entry name" value="FAD/NAD(P)-binding domain"/>
    <property type="match status" value="2"/>
</dbReference>
<dbReference type="Pfam" id="PF04273">
    <property type="entry name" value="BLH_phosphatase"/>
    <property type="match status" value="1"/>
</dbReference>
<keyword evidence="10" id="KW-1185">Reference proteome</keyword>
<name>A0A317C5Y2_9GAMM</name>
<dbReference type="InterPro" id="IPR023753">
    <property type="entry name" value="FAD/NAD-binding_dom"/>
</dbReference>
<evidence type="ECO:0000313" key="9">
    <source>
        <dbReference type="EMBL" id="PWQ93727.1"/>
    </source>
</evidence>
<dbReference type="InterPro" id="IPR029021">
    <property type="entry name" value="Prot-tyrosine_phosphatase-like"/>
</dbReference>
<dbReference type="AlphaFoldDB" id="A0A317C5Y2"/>
<evidence type="ECO:0000259" key="7">
    <source>
        <dbReference type="Pfam" id="PF04273"/>
    </source>
</evidence>
<dbReference type="InterPro" id="IPR015904">
    <property type="entry name" value="Sulphide_quinone_reductase"/>
</dbReference>
<dbReference type="SUPFAM" id="SSF51905">
    <property type="entry name" value="FAD/NAD(P)-binding domain"/>
    <property type="match status" value="1"/>
</dbReference>
<organism evidence="9 10">
    <name type="scientific">Leucothrix arctica</name>
    <dbReference type="NCBI Taxonomy" id="1481894"/>
    <lineage>
        <taxon>Bacteria</taxon>
        <taxon>Pseudomonadati</taxon>
        <taxon>Pseudomonadota</taxon>
        <taxon>Gammaproteobacteria</taxon>
        <taxon>Thiotrichales</taxon>
        <taxon>Thiotrichaceae</taxon>
        <taxon>Leucothrix</taxon>
    </lineage>
</organism>
<comment type="cofactor">
    <cofactor evidence="1">
        <name>FAD</name>
        <dbReference type="ChEBI" id="CHEBI:57692"/>
    </cofactor>
</comment>
<evidence type="ECO:0000256" key="3">
    <source>
        <dbReference type="ARBA" id="ARBA00022719"/>
    </source>
</evidence>
<evidence type="ECO:0000256" key="4">
    <source>
        <dbReference type="ARBA" id="ARBA00022827"/>
    </source>
</evidence>
<evidence type="ECO:0000256" key="2">
    <source>
        <dbReference type="ARBA" id="ARBA00022630"/>
    </source>
</evidence>
<protein>
    <submittedName>
        <fullName evidence="9">NAD(FAD)-dependent dehydrogenase</fullName>
    </submittedName>
</protein>
<keyword evidence="4" id="KW-0274">FAD</keyword>
<dbReference type="FunFam" id="3.50.50.60:FF:000034">
    <property type="entry name" value="sulfide:quinone oxidoreductase, mitochondrial"/>
    <property type="match status" value="1"/>
</dbReference>
<dbReference type="PANTHER" id="PTHR10632">
    <property type="entry name" value="SULFIDE:QUINONE OXIDOREDUCTASE"/>
    <property type="match status" value="1"/>
</dbReference>